<organism evidence="1">
    <name type="scientific">Lutzomyia longipalpis</name>
    <name type="common">Sand fly</name>
    <dbReference type="NCBI Taxonomy" id="7200"/>
    <lineage>
        <taxon>Eukaryota</taxon>
        <taxon>Metazoa</taxon>
        <taxon>Ecdysozoa</taxon>
        <taxon>Arthropoda</taxon>
        <taxon>Hexapoda</taxon>
        <taxon>Insecta</taxon>
        <taxon>Pterygota</taxon>
        <taxon>Neoptera</taxon>
        <taxon>Endopterygota</taxon>
        <taxon>Diptera</taxon>
        <taxon>Nematocera</taxon>
        <taxon>Psychodoidea</taxon>
        <taxon>Psychodidae</taxon>
        <taxon>Lutzomyia</taxon>
        <taxon>Lutzomyia</taxon>
    </lineage>
</organism>
<dbReference type="VEuPathDB" id="VectorBase:LLONM1_004798"/>
<dbReference type="EMBL" id="GITU01011096">
    <property type="protein sequence ID" value="MBC1179799.1"/>
    <property type="molecule type" value="Transcribed_RNA"/>
</dbReference>
<sequence>MLHTWYLYVLFGYDVLKSHYCTYNEQSNIAEAVKRDLTVCCALMLLQELQNEFDSKLVLTNFIGTLCHNVLNLELGTGQKTNFLHAVAKFSPLICLTKDLLYDYYLPYKCVPEEIFKYLKNQKVLRDMLLECDSDLNIPLHICAQSNNSYFFNAVYAEKDISISEMFKMLNIRNENFFHCISTENRMLFFEFVNYSDLTTFLDEYLYKHPDDKYMFFLATDTKGRTPFHRTNFPECFLSEFSENIGETAFKQLLSINDEDGNNILHYLTFHEKDSKNLQIEPLEEALNPKRKGEFLLKELDPFYKALTTRNKCNQSPIDLCENHKDCIEQGEHCMLYNKYITIMAKFEFEKEKYEFEMNVYNEILKKWNNN</sequence>
<dbReference type="AlphaFoldDB" id="A0A7G3B5S7"/>
<proteinExistence type="predicted"/>
<evidence type="ECO:0000313" key="1">
    <source>
        <dbReference type="EMBL" id="MBC1179799.1"/>
    </source>
</evidence>
<reference evidence="1" key="1">
    <citation type="journal article" date="2020" name="BMC">
        <title>Leishmania infection induces a limited differential gene expression in the sand fly midgut.</title>
        <authorList>
            <person name="Coutinho-Abreu I.V."/>
            <person name="Serafim T.D."/>
            <person name="Meneses C."/>
            <person name="Kamhawi S."/>
            <person name="Oliveira F."/>
            <person name="Valenzuela J.G."/>
        </authorList>
    </citation>
    <scope>NUCLEOTIDE SEQUENCE</scope>
    <source>
        <strain evidence="1">Jacobina</strain>
        <tissue evidence="1">Midgut</tissue>
    </source>
</reference>
<protein>
    <submittedName>
        <fullName evidence="1">Uncharacterized protein</fullName>
    </submittedName>
</protein>
<accession>A0A7G3B5S7</accession>
<name>A0A7G3B5S7_LUTLO</name>